<dbReference type="EMBL" id="CP007062">
    <property type="protein sequence ID" value="EEO42730.1"/>
    <property type="molecule type" value="Genomic_DNA"/>
</dbReference>
<evidence type="ECO:0000313" key="1">
    <source>
        <dbReference type="EMBL" id="EEO42730.1"/>
    </source>
</evidence>
<dbReference type="Proteomes" id="UP000002799">
    <property type="component" value="Chromosome"/>
</dbReference>
<proteinExistence type="predicted"/>
<gene>
    <name evidence="1" type="ORF">FSDG_01289</name>
</gene>
<dbReference type="GeneID" id="79810390"/>
<dbReference type="KEGG" id="fne:FSDG_01289"/>
<dbReference type="AlphaFoldDB" id="A0A140PTQ1"/>
<dbReference type="eggNOG" id="ENOG502ZEPJ">
    <property type="taxonomic scope" value="Bacteria"/>
</dbReference>
<name>A0A140PTQ1_9FUSO</name>
<evidence type="ECO:0000313" key="2">
    <source>
        <dbReference type="Proteomes" id="UP000002799"/>
    </source>
</evidence>
<sequence length="95" mass="10942">MDKQLLWKVLETVIAGVVYFILKWRYDGKEAVIKEVISAEVTFEGKGLGALKKQAVQEFVSKLPAKLRIFINEKTIEDAVQELQPFFKKLKESKK</sequence>
<dbReference type="RefSeq" id="WP_008701478.1">
    <property type="nucleotide sequence ID" value="NZ_AKBT01000001.1"/>
</dbReference>
<accession>A0A140PTQ1</accession>
<protein>
    <submittedName>
        <fullName evidence="1">Uncharacterized protein</fullName>
    </submittedName>
</protein>
<dbReference type="HOGENOM" id="CLU_2368796_0_0_0"/>
<reference evidence="1 2" key="1">
    <citation type="submission" date="2013-11" db="EMBL/GenBank/DDBJ databases">
        <title>The Genome Sequence of Fusobacterium sp. 7_1.</title>
        <authorList>
            <consortium name="The Broad Institute Genome Sequencing Platform"/>
            <person name="Earl A."/>
            <person name="Ward D."/>
            <person name="Feldgarden M."/>
            <person name="Gevers D."/>
            <person name="Strauss J."/>
            <person name="Ambrose C.E."/>
            <person name="Allen-Vercoe E."/>
            <person name="Walker B."/>
            <person name="Young S.K."/>
            <person name="Zeng Q."/>
            <person name="Gargeya S."/>
            <person name="Fitzgerald M."/>
            <person name="Haas B."/>
            <person name="Abouelleil A."/>
            <person name="Alvarado L."/>
            <person name="Arachchi H.M."/>
            <person name="Berlin A.M."/>
            <person name="Chapman S.B."/>
            <person name="Goldberg J."/>
            <person name="Griggs A."/>
            <person name="Gujja S."/>
            <person name="Hansen M."/>
            <person name="Howarth C."/>
            <person name="Imamovic A."/>
            <person name="Larimer J."/>
            <person name="McCowen C."/>
            <person name="Montmayeur A."/>
            <person name="Murphy C."/>
            <person name="Neiman D."/>
            <person name="Pearson M."/>
            <person name="Priest M."/>
            <person name="Roberts A."/>
            <person name="Saif S."/>
            <person name="Shea T."/>
            <person name="Sisk P."/>
            <person name="Sykes S."/>
            <person name="Wortman J."/>
            <person name="Nusbaum C."/>
            <person name="Birren B."/>
        </authorList>
    </citation>
    <scope>NUCLEOTIDE SEQUENCE [LARGE SCALE GENOMIC DNA]</scope>
    <source>
        <strain evidence="1 2">7_1</strain>
    </source>
</reference>
<organism evidence="1">
    <name type="scientific">Fusobacterium animalis 7_1</name>
    <dbReference type="NCBI Taxonomy" id="457405"/>
    <lineage>
        <taxon>Bacteria</taxon>
        <taxon>Fusobacteriati</taxon>
        <taxon>Fusobacteriota</taxon>
        <taxon>Fusobacteriia</taxon>
        <taxon>Fusobacteriales</taxon>
        <taxon>Fusobacteriaceae</taxon>
        <taxon>Fusobacterium</taxon>
    </lineage>
</organism>